<dbReference type="RefSeq" id="XP_004830042.1">
    <property type="nucleotide sequence ID" value="XM_004829985.1"/>
</dbReference>
<name>L0AZF4_THEEQ</name>
<dbReference type="OrthoDB" id="338622at2759"/>
<dbReference type="PANTHER" id="PTHR42801:SF23">
    <property type="entry name" value="PEROXIREDOXIN DOT5"/>
    <property type="match status" value="1"/>
</dbReference>
<accession>L0AZF4</accession>
<comment type="catalytic activity">
    <reaction evidence="9">
        <text>a hydroperoxide + [thioredoxin]-dithiol = an alcohol + [thioredoxin]-disulfide + H2O</text>
        <dbReference type="Rhea" id="RHEA:62620"/>
        <dbReference type="Rhea" id="RHEA-COMP:10698"/>
        <dbReference type="Rhea" id="RHEA-COMP:10700"/>
        <dbReference type="ChEBI" id="CHEBI:15377"/>
        <dbReference type="ChEBI" id="CHEBI:29950"/>
        <dbReference type="ChEBI" id="CHEBI:30879"/>
        <dbReference type="ChEBI" id="CHEBI:35924"/>
        <dbReference type="ChEBI" id="CHEBI:50058"/>
        <dbReference type="EC" id="1.11.1.24"/>
    </reaction>
</comment>
<dbReference type="Gene3D" id="3.40.30.10">
    <property type="entry name" value="Glutaredoxin"/>
    <property type="match status" value="1"/>
</dbReference>
<keyword evidence="3" id="KW-0049">Antioxidant</keyword>
<feature type="signal peptide" evidence="10">
    <location>
        <begin position="1"/>
        <end position="23"/>
    </location>
</feature>
<dbReference type="PROSITE" id="PS51352">
    <property type="entry name" value="THIOREDOXIN_2"/>
    <property type="match status" value="1"/>
</dbReference>
<keyword evidence="4" id="KW-0560">Oxidoreductase</keyword>
<dbReference type="GO" id="GO:0045454">
    <property type="term" value="P:cell redox homeostasis"/>
    <property type="evidence" value="ECO:0007669"/>
    <property type="project" value="TreeGrafter"/>
</dbReference>
<evidence type="ECO:0000256" key="8">
    <source>
        <dbReference type="ARBA" id="ARBA00038489"/>
    </source>
</evidence>
<comment type="similarity">
    <text evidence="8">Belongs to the peroxiredoxin family. BCP/PrxQ subfamily.</text>
</comment>
<reference evidence="12 13" key="1">
    <citation type="journal article" date="2012" name="BMC Genomics">
        <title>Comparative genomic analysis and phylogenetic position of Theileria equi.</title>
        <authorList>
            <person name="Kappmeyer L.S."/>
            <person name="Thiagarajan M."/>
            <person name="Herndon D.R."/>
            <person name="Ramsay J.D."/>
            <person name="Caler E."/>
            <person name="Djikeng A."/>
            <person name="Gillespie J.J."/>
            <person name="Lau A.O."/>
            <person name="Roalson E.H."/>
            <person name="Silva J.C."/>
            <person name="Silva M.G."/>
            <person name="Suarez C.E."/>
            <person name="Ueti M.W."/>
            <person name="Nene V.M."/>
            <person name="Mealey R.H."/>
            <person name="Knowles D.P."/>
            <person name="Brayton K.A."/>
        </authorList>
    </citation>
    <scope>NUCLEOTIDE SEQUENCE [LARGE SCALE GENOMIC DNA]</scope>
    <source>
        <strain evidence="12 13">WA</strain>
    </source>
</reference>
<evidence type="ECO:0000256" key="7">
    <source>
        <dbReference type="ARBA" id="ARBA00032824"/>
    </source>
</evidence>
<dbReference type="GeneID" id="15803667"/>
<keyword evidence="5" id="KW-1015">Disulfide bond</keyword>
<evidence type="ECO:0000256" key="5">
    <source>
        <dbReference type="ARBA" id="ARBA00023157"/>
    </source>
</evidence>
<evidence type="ECO:0000256" key="1">
    <source>
        <dbReference type="ARBA" id="ARBA00013017"/>
    </source>
</evidence>
<keyword evidence="6" id="KW-0676">Redox-active center</keyword>
<evidence type="ECO:0000256" key="10">
    <source>
        <dbReference type="SAM" id="SignalP"/>
    </source>
</evidence>
<gene>
    <name evidence="12" type="ORF">BEWA_032290</name>
</gene>
<evidence type="ECO:0000259" key="11">
    <source>
        <dbReference type="PROSITE" id="PS51352"/>
    </source>
</evidence>
<dbReference type="STRING" id="1537102.L0AZF4"/>
<dbReference type="Pfam" id="PF00578">
    <property type="entry name" value="AhpC-TSA"/>
    <property type="match status" value="1"/>
</dbReference>
<evidence type="ECO:0000256" key="4">
    <source>
        <dbReference type="ARBA" id="ARBA00023002"/>
    </source>
</evidence>
<dbReference type="VEuPathDB" id="PiroplasmaDB:BEWA_032290"/>
<evidence type="ECO:0000313" key="12">
    <source>
        <dbReference type="EMBL" id="AFZ80376.1"/>
    </source>
</evidence>
<evidence type="ECO:0000256" key="9">
    <source>
        <dbReference type="ARBA" id="ARBA00049091"/>
    </source>
</evidence>
<evidence type="ECO:0000256" key="2">
    <source>
        <dbReference type="ARBA" id="ARBA00022559"/>
    </source>
</evidence>
<feature type="domain" description="Thioredoxin" evidence="11">
    <location>
        <begin position="71"/>
        <end position="226"/>
    </location>
</feature>
<dbReference type="CDD" id="cd03017">
    <property type="entry name" value="PRX_BCP"/>
    <property type="match status" value="1"/>
</dbReference>
<keyword evidence="13" id="KW-1185">Reference proteome</keyword>
<dbReference type="EMBL" id="CP001669">
    <property type="protein sequence ID" value="AFZ80376.1"/>
    <property type="molecule type" value="Genomic_DNA"/>
</dbReference>
<feature type="chain" id="PRO_5003939384" description="thioredoxin-dependent peroxiredoxin" evidence="10">
    <location>
        <begin position="24"/>
        <end position="226"/>
    </location>
</feature>
<dbReference type="GO" id="GO:0005737">
    <property type="term" value="C:cytoplasm"/>
    <property type="evidence" value="ECO:0007669"/>
    <property type="project" value="TreeGrafter"/>
</dbReference>
<sequence length="226" mass="25222">MVKLCVNVLYFALVLKIITCVCSLSVHTPCDVIKILSRDLPLDTRHRRTILPFSDPGKSSFISTMSNSESDYVGSVIPDTVLEETLATEGSDTTSLKAILSKLPSDYKGIVLFLFPSVGTPYCTKQACNFAQSHKSFNDLGYQVYGLTASRKAIASSWSKRNQLTYTILFDQNSKIVKYLKCTWMYFLINRSHIVIGKDARILAFERGVNAEKSSSRVLDLIKGLK</sequence>
<dbReference type="KEGG" id="beq:BEWA_032290"/>
<dbReference type="AlphaFoldDB" id="L0AZF4"/>
<dbReference type="GO" id="GO:0008379">
    <property type="term" value="F:thioredoxin peroxidase activity"/>
    <property type="evidence" value="ECO:0007669"/>
    <property type="project" value="TreeGrafter"/>
</dbReference>
<dbReference type="Proteomes" id="UP000031512">
    <property type="component" value="Chromosome 1"/>
</dbReference>
<dbReference type="PANTHER" id="PTHR42801">
    <property type="entry name" value="THIOREDOXIN-DEPENDENT PEROXIDE REDUCTASE"/>
    <property type="match status" value="1"/>
</dbReference>
<keyword evidence="2" id="KW-0575">Peroxidase</keyword>
<keyword evidence="10" id="KW-0732">Signal</keyword>
<dbReference type="EC" id="1.11.1.24" evidence="1"/>
<dbReference type="eggNOG" id="KOG0855">
    <property type="taxonomic scope" value="Eukaryota"/>
</dbReference>
<protein>
    <recommendedName>
        <fullName evidence="1">thioredoxin-dependent peroxiredoxin</fullName>
        <ecNumber evidence="1">1.11.1.24</ecNumber>
    </recommendedName>
    <alternativeName>
        <fullName evidence="7">Thioredoxin peroxidase</fullName>
    </alternativeName>
</protein>
<dbReference type="InterPro" id="IPR000866">
    <property type="entry name" value="AhpC/TSA"/>
</dbReference>
<evidence type="ECO:0000256" key="3">
    <source>
        <dbReference type="ARBA" id="ARBA00022862"/>
    </source>
</evidence>
<dbReference type="SUPFAM" id="SSF52833">
    <property type="entry name" value="Thioredoxin-like"/>
    <property type="match status" value="1"/>
</dbReference>
<evidence type="ECO:0000256" key="6">
    <source>
        <dbReference type="ARBA" id="ARBA00023284"/>
    </source>
</evidence>
<dbReference type="InterPro" id="IPR036249">
    <property type="entry name" value="Thioredoxin-like_sf"/>
</dbReference>
<dbReference type="InterPro" id="IPR050924">
    <property type="entry name" value="Peroxiredoxin_BCP/PrxQ"/>
</dbReference>
<dbReference type="GO" id="GO:0034599">
    <property type="term" value="P:cellular response to oxidative stress"/>
    <property type="evidence" value="ECO:0007669"/>
    <property type="project" value="TreeGrafter"/>
</dbReference>
<proteinExistence type="inferred from homology"/>
<organism evidence="12 13">
    <name type="scientific">Theileria equi strain WA</name>
    <dbReference type="NCBI Taxonomy" id="1537102"/>
    <lineage>
        <taxon>Eukaryota</taxon>
        <taxon>Sar</taxon>
        <taxon>Alveolata</taxon>
        <taxon>Apicomplexa</taxon>
        <taxon>Aconoidasida</taxon>
        <taxon>Piroplasmida</taxon>
        <taxon>Theileriidae</taxon>
        <taxon>Theileria</taxon>
    </lineage>
</organism>
<evidence type="ECO:0000313" key="13">
    <source>
        <dbReference type="Proteomes" id="UP000031512"/>
    </source>
</evidence>
<dbReference type="InterPro" id="IPR013766">
    <property type="entry name" value="Thioredoxin_domain"/>
</dbReference>